<dbReference type="PANTHER" id="PTHR11559">
    <property type="entry name" value="CARBOXYLESTERASE"/>
    <property type="match status" value="1"/>
</dbReference>
<keyword evidence="6" id="KW-1185">Reference proteome</keyword>
<dbReference type="InterPro" id="IPR019819">
    <property type="entry name" value="Carboxylesterase_B_CS"/>
</dbReference>
<name>A0ABZ1D626_9TREE</name>
<accession>A0ABZ1D626</accession>
<dbReference type="Pfam" id="PF00135">
    <property type="entry name" value="COesterase"/>
    <property type="match status" value="1"/>
</dbReference>
<sequence>MVSQLYYILIALLPFCLGTVIRRWDSPIVKLPYATYQGYHNESSGLDIYLGVRYGASTEGQNRWKEAQPPLDQTNQGILNATVFPKQCPQGTAGGIITAAQYDPLQSVDSEDCLFVNVYAPPNADNLPVLVWIHGGGWDHNSAREFDPTPMINFSNNSFIGVIIQYRLAAFGFLQSPSMAKDHGLNAGITDARASLRWVQQYIEKFGGDKDKVTIWGQSAGGGTILHLLAAQSEPQRKNEKLWKNVIMSSPYLTPMGKCDSTSWQTQFNNFSSAANCSGDNALECLRNTSTDTLKTLSHQFDSKLLAEHPSAYEPCIEGEGGYLIGNTAERLKNGQIPNSYMIGGSNFNDGSGFVPTSLTPPSNLTNISAEADSRLSNYLTTDFPLTEGSEQVQRVLDLYPLKDFVDNHARGAEIYQDVIFACPVDWTLDTNQNSWRYLYAVKDAVHARDNAYEFPYFYNTLSPNSPTLYSSYIGSIVSLITTSSPNNLRDVQPENDPSWPLYVTKGEYKVLNVTIANISDSYISQGAQQIGTKERCDFWAETRITGNW</sequence>
<proteinExistence type="inferred from homology"/>
<dbReference type="EC" id="3.1.1.-" evidence="3"/>
<feature type="chain" id="PRO_5044981984" description="Carboxylic ester hydrolase" evidence="3">
    <location>
        <begin position="19"/>
        <end position="549"/>
    </location>
</feature>
<comment type="similarity">
    <text evidence="1 3">Belongs to the type-B carboxylesterase/lipase family.</text>
</comment>
<dbReference type="InterPro" id="IPR019826">
    <property type="entry name" value="Carboxylesterase_B_AS"/>
</dbReference>
<evidence type="ECO:0000256" key="3">
    <source>
        <dbReference type="RuleBase" id="RU361235"/>
    </source>
</evidence>
<gene>
    <name evidence="5" type="ORF">IL334_005744</name>
</gene>
<dbReference type="SUPFAM" id="SSF53474">
    <property type="entry name" value="alpha/beta-Hydrolases"/>
    <property type="match status" value="1"/>
</dbReference>
<organism evidence="5 6">
    <name type="scientific">Kwoniella shivajii</name>
    <dbReference type="NCBI Taxonomy" id="564305"/>
    <lineage>
        <taxon>Eukaryota</taxon>
        <taxon>Fungi</taxon>
        <taxon>Dikarya</taxon>
        <taxon>Basidiomycota</taxon>
        <taxon>Agaricomycotina</taxon>
        <taxon>Tremellomycetes</taxon>
        <taxon>Tremellales</taxon>
        <taxon>Cryptococcaceae</taxon>
        <taxon>Kwoniella</taxon>
    </lineage>
</organism>
<evidence type="ECO:0000256" key="1">
    <source>
        <dbReference type="ARBA" id="ARBA00005964"/>
    </source>
</evidence>
<dbReference type="InterPro" id="IPR050309">
    <property type="entry name" value="Type-B_Carboxylest/Lipase"/>
</dbReference>
<dbReference type="EMBL" id="CP141887">
    <property type="protein sequence ID" value="WRT68764.1"/>
    <property type="molecule type" value="Genomic_DNA"/>
</dbReference>
<feature type="domain" description="Carboxylesterase type B" evidence="4">
    <location>
        <begin position="26"/>
        <end position="540"/>
    </location>
</feature>
<feature type="signal peptide" evidence="3">
    <location>
        <begin position="1"/>
        <end position="18"/>
    </location>
</feature>
<evidence type="ECO:0000256" key="2">
    <source>
        <dbReference type="ARBA" id="ARBA00022801"/>
    </source>
</evidence>
<dbReference type="PROSITE" id="PS00941">
    <property type="entry name" value="CARBOXYLESTERASE_B_2"/>
    <property type="match status" value="1"/>
</dbReference>
<keyword evidence="3" id="KW-0732">Signal</keyword>
<evidence type="ECO:0000313" key="6">
    <source>
        <dbReference type="Proteomes" id="UP001329825"/>
    </source>
</evidence>
<dbReference type="InterPro" id="IPR002018">
    <property type="entry name" value="CarbesteraseB"/>
</dbReference>
<protein>
    <recommendedName>
        <fullName evidence="3">Carboxylic ester hydrolase</fullName>
        <ecNumber evidence="3">3.1.1.-</ecNumber>
    </recommendedName>
</protein>
<dbReference type="Proteomes" id="UP001329825">
    <property type="component" value="Chromosome 7"/>
</dbReference>
<reference evidence="5 6" key="1">
    <citation type="submission" date="2024-01" db="EMBL/GenBank/DDBJ databases">
        <title>Comparative genomics of Cryptococcus and Kwoniella reveals pathogenesis evolution and contrasting modes of karyotype evolution via chromosome fusion or intercentromeric recombination.</title>
        <authorList>
            <person name="Coelho M.A."/>
            <person name="David-Palma M."/>
            <person name="Shea T."/>
            <person name="Bowers K."/>
            <person name="McGinley-Smith S."/>
            <person name="Mohammad A.W."/>
            <person name="Gnirke A."/>
            <person name="Yurkov A.M."/>
            <person name="Nowrousian M."/>
            <person name="Sun S."/>
            <person name="Cuomo C.A."/>
            <person name="Heitman J."/>
        </authorList>
    </citation>
    <scope>NUCLEOTIDE SEQUENCE [LARGE SCALE GENOMIC DNA]</scope>
    <source>
        <strain evidence="5">CBS 11374</strain>
    </source>
</reference>
<dbReference type="GeneID" id="87957874"/>
<evidence type="ECO:0000313" key="5">
    <source>
        <dbReference type="EMBL" id="WRT68764.1"/>
    </source>
</evidence>
<dbReference type="RefSeq" id="XP_062793503.1">
    <property type="nucleotide sequence ID" value="XM_062937452.1"/>
</dbReference>
<keyword evidence="2 3" id="KW-0378">Hydrolase</keyword>
<dbReference type="InterPro" id="IPR029058">
    <property type="entry name" value="AB_hydrolase_fold"/>
</dbReference>
<dbReference type="PROSITE" id="PS00122">
    <property type="entry name" value="CARBOXYLESTERASE_B_1"/>
    <property type="match status" value="1"/>
</dbReference>
<evidence type="ECO:0000259" key="4">
    <source>
        <dbReference type="Pfam" id="PF00135"/>
    </source>
</evidence>
<dbReference type="Gene3D" id="3.40.50.1820">
    <property type="entry name" value="alpha/beta hydrolase"/>
    <property type="match status" value="1"/>
</dbReference>